<reference evidence="3" key="1">
    <citation type="submission" date="2020-12" db="EMBL/GenBank/DDBJ databases">
        <title>Paenibacillus polymyxa LMG 27872: a double-edged sword.</title>
        <authorList>
            <person name="Langendries S."/>
            <person name="Garcia Mendez S."/>
            <person name="Beirinckx S."/>
            <person name="Viaene T."/>
            <person name="Baeyen S."/>
            <person name="Goeminne G."/>
            <person name="Willems A."/>
            <person name="Debode J."/>
            <person name="Goormachtig S."/>
        </authorList>
    </citation>
    <scope>NUCLEOTIDE SEQUENCE</scope>
    <source>
        <strain evidence="3">LMG 27872</strain>
    </source>
</reference>
<dbReference type="EMBL" id="JAEHFQ010000055">
    <property type="protein sequence ID" value="MBM0636413.1"/>
    <property type="molecule type" value="Genomic_DNA"/>
</dbReference>
<sequence>EGPLVKLGLFRCMDGDHLLIAIHHLVVDGISWRIVFEDFATGYEQAVRGEAIRLPYKTDSFSAWAEQLSQYANSPAIDNEREYWQHLAQMEVASLPKDQERAEGQHSLIRDTATVSVAWSEQETRLLLQESHRAYNTEVNDLLLTALGTALYNWSGQERVLVNLEGHGREAIVPDIDITRTVGWFTSQYPVLLDVDGKAEVGQRIKRVKEDLRHVPHKGIGYGILKYMSQHDVHPSLTLQPEISFNYLGQFDQDLENGDITLSSHPGGESMSDHTVLEHPLNVNGMITAGALTL</sequence>
<evidence type="ECO:0000256" key="1">
    <source>
        <dbReference type="ARBA" id="ARBA00022598"/>
    </source>
</evidence>
<dbReference type="GO" id="GO:0008610">
    <property type="term" value="P:lipid biosynthetic process"/>
    <property type="evidence" value="ECO:0007669"/>
    <property type="project" value="UniProtKB-ARBA"/>
</dbReference>
<feature type="non-terminal residue" evidence="3">
    <location>
        <position position="1"/>
    </location>
</feature>
<evidence type="ECO:0000313" key="3">
    <source>
        <dbReference type="EMBL" id="MBM0636413.1"/>
    </source>
</evidence>
<dbReference type="PANTHER" id="PTHR45398">
    <property type="match status" value="1"/>
</dbReference>
<evidence type="ECO:0000313" key="4">
    <source>
        <dbReference type="Proteomes" id="UP000650605"/>
    </source>
</evidence>
<feature type="domain" description="Condensation" evidence="2">
    <location>
        <begin position="2"/>
        <end position="294"/>
    </location>
</feature>
<organism evidence="3 4">
    <name type="scientific">Paenibacillus polymyxa</name>
    <name type="common">Bacillus polymyxa</name>
    <dbReference type="NCBI Taxonomy" id="1406"/>
    <lineage>
        <taxon>Bacteria</taxon>
        <taxon>Bacillati</taxon>
        <taxon>Bacillota</taxon>
        <taxon>Bacilli</taxon>
        <taxon>Bacillales</taxon>
        <taxon>Paenibacillaceae</taxon>
        <taxon>Paenibacillus</taxon>
    </lineage>
</organism>
<name>A0A8I1LWU7_PAEPO</name>
<dbReference type="NCBIfam" id="TIGR01720">
    <property type="entry name" value="NRPS-para261"/>
    <property type="match status" value="1"/>
</dbReference>
<dbReference type="RefSeq" id="WP_238438062.1">
    <property type="nucleotide sequence ID" value="NZ_JAEHFQ010000055.1"/>
</dbReference>
<evidence type="ECO:0000259" key="2">
    <source>
        <dbReference type="Pfam" id="PF00668"/>
    </source>
</evidence>
<dbReference type="Proteomes" id="UP000650605">
    <property type="component" value="Unassembled WGS sequence"/>
</dbReference>
<dbReference type="Pfam" id="PF00668">
    <property type="entry name" value="Condensation"/>
    <property type="match status" value="1"/>
</dbReference>
<dbReference type="PANTHER" id="PTHR45398:SF1">
    <property type="entry name" value="ENZYME, PUTATIVE (JCVI)-RELATED"/>
    <property type="match status" value="1"/>
</dbReference>
<keyword evidence="1" id="KW-0436">Ligase</keyword>
<dbReference type="InterPro" id="IPR023213">
    <property type="entry name" value="CAT-like_dom_sf"/>
</dbReference>
<accession>A0A8I1LWU7</accession>
<comment type="caution">
    <text evidence="3">The sequence shown here is derived from an EMBL/GenBank/DDBJ whole genome shotgun (WGS) entry which is preliminary data.</text>
</comment>
<dbReference type="GO" id="GO:0016874">
    <property type="term" value="F:ligase activity"/>
    <property type="evidence" value="ECO:0007669"/>
    <property type="project" value="UniProtKB-KW"/>
</dbReference>
<dbReference type="Gene3D" id="3.30.559.30">
    <property type="entry name" value="Nonribosomal peptide synthetase, condensation domain"/>
    <property type="match status" value="1"/>
</dbReference>
<gene>
    <name evidence="3" type="ORF">JDW19_25260</name>
</gene>
<dbReference type="InterPro" id="IPR010060">
    <property type="entry name" value="NRPS_synth"/>
</dbReference>
<protein>
    <submittedName>
        <fullName evidence="3">Non-ribosomal peptide synthetase</fullName>
    </submittedName>
</protein>
<dbReference type="Gene3D" id="3.30.559.10">
    <property type="entry name" value="Chloramphenicol acetyltransferase-like domain"/>
    <property type="match status" value="1"/>
</dbReference>
<feature type="non-terminal residue" evidence="3">
    <location>
        <position position="294"/>
    </location>
</feature>
<proteinExistence type="predicted"/>
<dbReference type="SUPFAM" id="SSF52777">
    <property type="entry name" value="CoA-dependent acyltransferases"/>
    <property type="match status" value="2"/>
</dbReference>
<dbReference type="AlphaFoldDB" id="A0A8I1LWU7"/>
<dbReference type="InterPro" id="IPR001242">
    <property type="entry name" value="Condensation_dom"/>
</dbReference>